<organism evidence="1">
    <name type="scientific">Anopheles darlingi</name>
    <name type="common">Mosquito</name>
    <dbReference type="NCBI Taxonomy" id="43151"/>
    <lineage>
        <taxon>Eukaryota</taxon>
        <taxon>Metazoa</taxon>
        <taxon>Ecdysozoa</taxon>
        <taxon>Arthropoda</taxon>
        <taxon>Hexapoda</taxon>
        <taxon>Insecta</taxon>
        <taxon>Pterygota</taxon>
        <taxon>Neoptera</taxon>
        <taxon>Endopterygota</taxon>
        <taxon>Diptera</taxon>
        <taxon>Nematocera</taxon>
        <taxon>Culicoidea</taxon>
        <taxon>Culicidae</taxon>
        <taxon>Anophelinae</taxon>
        <taxon>Anopheles</taxon>
    </lineage>
</organism>
<evidence type="ECO:0000313" key="1">
    <source>
        <dbReference type="EMBL" id="MBW77092.1"/>
    </source>
</evidence>
<name>A0A2M4DHR7_ANODA</name>
<proteinExistence type="predicted"/>
<protein>
    <submittedName>
        <fullName evidence="1">Putative secreted protein</fullName>
    </submittedName>
</protein>
<accession>A0A2M4DHR7</accession>
<dbReference type="AlphaFoldDB" id="A0A2M4DHR7"/>
<sequence>MASASFVFTTFADASVLVALSVPKGLASFGSVAFKAELELSGCLSPILGGTGEPIFIAVADVPPVSKLVIVGEEVDLPERGCC</sequence>
<dbReference type="EMBL" id="GGFL01012914">
    <property type="protein sequence ID" value="MBW77092.1"/>
    <property type="molecule type" value="Transcribed_RNA"/>
</dbReference>
<reference evidence="1" key="1">
    <citation type="submission" date="2018-01" db="EMBL/GenBank/DDBJ databases">
        <title>An insight into the sialome of Amazonian anophelines.</title>
        <authorList>
            <person name="Ribeiro J.M."/>
            <person name="Scarpassa V."/>
            <person name="Calvo E."/>
        </authorList>
    </citation>
    <scope>NUCLEOTIDE SEQUENCE</scope>
</reference>